<feature type="compositionally biased region" description="Low complexity" evidence="1">
    <location>
        <begin position="190"/>
        <end position="204"/>
    </location>
</feature>
<reference evidence="2" key="1">
    <citation type="journal article" date="2023" name="Mol. Ecol. Resour.">
        <title>Chromosome-level genome assembly of a triploid poplar Populus alba 'Berolinensis'.</title>
        <authorList>
            <person name="Chen S."/>
            <person name="Yu Y."/>
            <person name="Wang X."/>
            <person name="Wang S."/>
            <person name="Zhang T."/>
            <person name="Zhou Y."/>
            <person name="He R."/>
            <person name="Meng N."/>
            <person name="Wang Y."/>
            <person name="Liu W."/>
            <person name="Liu Z."/>
            <person name="Liu J."/>
            <person name="Guo Q."/>
            <person name="Huang H."/>
            <person name="Sederoff R.R."/>
            <person name="Wang G."/>
            <person name="Qu G."/>
            <person name="Chen S."/>
        </authorList>
    </citation>
    <scope>NUCLEOTIDE SEQUENCE</scope>
    <source>
        <strain evidence="2">SC-2020</strain>
    </source>
</reference>
<protein>
    <submittedName>
        <fullName evidence="2">Uncharacterized protein</fullName>
    </submittedName>
</protein>
<dbReference type="PANTHER" id="PTHR36757:SF1">
    <property type="entry name" value="GENOME ASSEMBLY, CHROMOSOME: A04"/>
    <property type="match status" value="1"/>
</dbReference>
<accession>A0AAD6MBW4</accession>
<evidence type="ECO:0000313" key="3">
    <source>
        <dbReference type="EMBL" id="KAJ6982158.1"/>
    </source>
</evidence>
<sequence>MAIDVCSEISSAGISPRISFSHDLNQTTDAVSIEDHHHRRLDSSLLDSDFDFCIGNSFVQELSSADELFSNGKILPVEIKKHSISSKGNNHQPQSLTSQPQHQTSTGTTEKKQLKEFLSESLDADEKPASKSFWQFKRSSSLNCDSTRSKGLIRSLHFLSRSNSTGSAPNPPKQAMLSKETQKPKLQKQASVPSRKPSVPSSAAFYSYNPQQKPPLLRKCGSHGNGFRISPVLNIPPPYISRGAVNPFGLGSLFCNVFRPSMHLASTIVYRKFENENLAVNEVDISHSSKCYLALPRAHPAWRIKQNFGHEINGIVRGEDSPWASGDQSRAMFRPMAHYRAWPR</sequence>
<evidence type="ECO:0000256" key="1">
    <source>
        <dbReference type="SAM" id="MobiDB-lite"/>
    </source>
</evidence>
<comment type="caution">
    <text evidence="2">The sequence shown here is derived from an EMBL/GenBank/DDBJ whole genome shotgun (WGS) entry which is preliminary data.</text>
</comment>
<dbReference type="AlphaFoldDB" id="A0AAD6MBW4"/>
<feature type="region of interest" description="Disordered" evidence="1">
    <location>
        <begin position="160"/>
        <end position="207"/>
    </location>
</feature>
<proteinExistence type="predicted"/>
<gene>
    <name evidence="2" type="ORF">NC653_025309</name>
    <name evidence="3" type="ORF">NC653_025312</name>
</gene>
<dbReference type="EMBL" id="JAQIZT010000010">
    <property type="protein sequence ID" value="KAJ6982158.1"/>
    <property type="molecule type" value="Genomic_DNA"/>
</dbReference>
<dbReference type="EMBL" id="JAQIZT010000010">
    <property type="protein sequence ID" value="KAJ6982155.1"/>
    <property type="molecule type" value="Genomic_DNA"/>
</dbReference>
<dbReference type="PANTHER" id="PTHR36757">
    <property type="entry name" value="BNAANNG22500D PROTEIN"/>
    <property type="match status" value="1"/>
</dbReference>
<evidence type="ECO:0000313" key="4">
    <source>
        <dbReference type="Proteomes" id="UP001164929"/>
    </source>
</evidence>
<feature type="compositionally biased region" description="Polar residues" evidence="1">
    <location>
        <begin position="85"/>
        <end position="108"/>
    </location>
</feature>
<organism evidence="2 4">
    <name type="scientific">Populus alba x Populus x berolinensis</name>
    <dbReference type="NCBI Taxonomy" id="444605"/>
    <lineage>
        <taxon>Eukaryota</taxon>
        <taxon>Viridiplantae</taxon>
        <taxon>Streptophyta</taxon>
        <taxon>Embryophyta</taxon>
        <taxon>Tracheophyta</taxon>
        <taxon>Spermatophyta</taxon>
        <taxon>Magnoliopsida</taxon>
        <taxon>eudicotyledons</taxon>
        <taxon>Gunneridae</taxon>
        <taxon>Pentapetalae</taxon>
        <taxon>rosids</taxon>
        <taxon>fabids</taxon>
        <taxon>Malpighiales</taxon>
        <taxon>Salicaceae</taxon>
        <taxon>Saliceae</taxon>
        <taxon>Populus</taxon>
    </lineage>
</organism>
<evidence type="ECO:0000313" key="2">
    <source>
        <dbReference type="EMBL" id="KAJ6982155.1"/>
    </source>
</evidence>
<name>A0AAD6MBW4_9ROSI</name>
<keyword evidence="4" id="KW-1185">Reference proteome</keyword>
<feature type="region of interest" description="Disordered" evidence="1">
    <location>
        <begin position="84"/>
        <end position="111"/>
    </location>
</feature>
<dbReference type="Proteomes" id="UP001164929">
    <property type="component" value="Chromosome 10"/>
</dbReference>